<dbReference type="GO" id="GO:0016706">
    <property type="term" value="F:2-oxoglutarate-dependent dioxygenase activity"/>
    <property type="evidence" value="ECO:0007669"/>
    <property type="project" value="UniProtKB-ARBA"/>
</dbReference>
<dbReference type="Pfam" id="PF05721">
    <property type="entry name" value="PhyH"/>
    <property type="match status" value="1"/>
</dbReference>
<reference evidence="1" key="2">
    <citation type="submission" date="2020-09" db="EMBL/GenBank/DDBJ databases">
        <authorList>
            <person name="Sun Q."/>
            <person name="Zhou Y."/>
        </authorList>
    </citation>
    <scope>NUCLEOTIDE SEQUENCE</scope>
    <source>
        <strain evidence="1">CGMCC 1.15958</strain>
    </source>
</reference>
<dbReference type="RefSeq" id="WP_188771631.1">
    <property type="nucleotide sequence ID" value="NZ_BMKK01000025.1"/>
</dbReference>
<evidence type="ECO:0008006" key="3">
    <source>
        <dbReference type="Google" id="ProtNLM"/>
    </source>
</evidence>
<name>A0A916ZAJ0_9BACT</name>
<dbReference type="PANTHER" id="PTHR31630">
    <property type="entry name" value="PHYTANOYL-COA DIOXYGENASE-RELATED-RELATED"/>
    <property type="match status" value="1"/>
</dbReference>
<reference evidence="1" key="1">
    <citation type="journal article" date="2014" name="Int. J. Syst. Evol. Microbiol.">
        <title>Complete genome sequence of Corynebacterium casei LMG S-19264T (=DSM 44701T), isolated from a smear-ripened cheese.</title>
        <authorList>
            <consortium name="US DOE Joint Genome Institute (JGI-PGF)"/>
            <person name="Walter F."/>
            <person name="Albersmeier A."/>
            <person name="Kalinowski J."/>
            <person name="Ruckert C."/>
        </authorList>
    </citation>
    <scope>NUCLEOTIDE SEQUENCE</scope>
    <source>
        <strain evidence="1">CGMCC 1.15958</strain>
    </source>
</reference>
<keyword evidence="2" id="KW-1185">Reference proteome</keyword>
<dbReference type="AlphaFoldDB" id="A0A916ZAJ0"/>
<dbReference type="PANTHER" id="PTHR31630:SF6">
    <property type="entry name" value="PHYTANOYL-COA DIOXYGENASE-RELATED"/>
    <property type="match status" value="1"/>
</dbReference>
<protein>
    <recommendedName>
        <fullName evidence="3">Phytanoyl-CoA dioxygenase</fullName>
    </recommendedName>
</protein>
<dbReference type="EMBL" id="BMKK01000025">
    <property type="protein sequence ID" value="GGD83872.1"/>
    <property type="molecule type" value="Genomic_DNA"/>
</dbReference>
<gene>
    <name evidence="1" type="ORF">GCM10011514_54850</name>
</gene>
<evidence type="ECO:0000313" key="2">
    <source>
        <dbReference type="Proteomes" id="UP000609064"/>
    </source>
</evidence>
<accession>A0A916ZAJ0</accession>
<dbReference type="InterPro" id="IPR008775">
    <property type="entry name" value="Phytyl_CoA_dOase-like"/>
</dbReference>
<dbReference type="SUPFAM" id="SSF51197">
    <property type="entry name" value="Clavaminate synthase-like"/>
    <property type="match status" value="1"/>
</dbReference>
<dbReference type="Proteomes" id="UP000609064">
    <property type="component" value="Unassembled WGS sequence"/>
</dbReference>
<sequence length="304" mass="34899">MKNISVLDNFREQILANIAIEPNDWNVFQKTLFEYGIGMEETLQFLYGNQPNSTDFAEWIDKNKCIYQSLNIEDVPDVLTQDDLDFWNTNGYAVLKNAISREDCLATQAAILEFLEASLENPSSWYKSHEAKEGLMVLLTKHPTLEKNRASITIQKAYQQLYGTQEIYRVIDKVSFNPPENNHFKFLGSSLHWDVSLNLPIPFQLQGLLYLTDVKENSGAFHCVAGFHHQIENWMQNLPQNASPREIAVQELKPIPVLGNAGDFIIWHQALPHCATPNTSNLPRMVQYLTYLPIENNNKTNVWI</sequence>
<comment type="caution">
    <text evidence="1">The sequence shown here is derived from an EMBL/GenBank/DDBJ whole genome shotgun (WGS) entry which is preliminary data.</text>
</comment>
<organism evidence="1 2">
    <name type="scientific">Emticicia aquatilis</name>
    <dbReference type="NCBI Taxonomy" id="1537369"/>
    <lineage>
        <taxon>Bacteria</taxon>
        <taxon>Pseudomonadati</taxon>
        <taxon>Bacteroidota</taxon>
        <taxon>Cytophagia</taxon>
        <taxon>Cytophagales</taxon>
        <taxon>Leadbetterellaceae</taxon>
        <taxon>Emticicia</taxon>
    </lineage>
</organism>
<dbReference type="Gene3D" id="2.60.120.620">
    <property type="entry name" value="q2cbj1_9rhob like domain"/>
    <property type="match status" value="1"/>
</dbReference>
<proteinExistence type="predicted"/>
<evidence type="ECO:0000313" key="1">
    <source>
        <dbReference type="EMBL" id="GGD83872.1"/>
    </source>
</evidence>